<keyword evidence="3" id="KW-0732">Signal</keyword>
<sequence length="234" mass="24909">MRRILVIGMLTLSSAAWAQGTPAQEATTKVAVTETAPPEAAAPVQSIQPADGKAGYRAILRKKAAAAGVPFELADAVAEVESGYDRGAVGGVGEVGLMQLLPSTARMLGFSGPTKDLFEPETNIHYGVTYLAQAWRLSGNDVCTTVMKYRAGHGESRFSHRSVDYCIRVRRGLAARGYAVTGEVPKATFGEPVGGGTRVAGKIRKKSRLNWTAADARWRKVTGQINSASLMIMQ</sequence>
<reference evidence="5 6" key="1">
    <citation type="submission" date="2020-03" db="EMBL/GenBank/DDBJ databases">
        <title>Genomic Encyclopedia of Type Strains, Phase IV (KMG-IV): sequencing the most valuable type-strain genomes for metagenomic binning, comparative biology and taxonomic classification.</title>
        <authorList>
            <person name="Goeker M."/>
        </authorList>
    </citation>
    <scope>NUCLEOTIDE SEQUENCE [LARGE SCALE GENOMIC DNA]</scope>
    <source>
        <strain evidence="5 6">DSM 103870</strain>
    </source>
</reference>
<dbReference type="RefSeq" id="WP_246225314.1">
    <property type="nucleotide sequence ID" value="NZ_JAASQI010000005.1"/>
</dbReference>
<evidence type="ECO:0000256" key="2">
    <source>
        <dbReference type="ARBA" id="ARBA00009387"/>
    </source>
</evidence>
<dbReference type="Proteomes" id="UP001429580">
    <property type="component" value="Unassembled WGS sequence"/>
</dbReference>
<evidence type="ECO:0000313" key="5">
    <source>
        <dbReference type="EMBL" id="NIJ58621.1"/>
    </source>
</evidence>
<dbReference type="SUPFAM" id="SSF53955">
    <property type="entry name" value="Lysozyme-like"/>
    <property type="match status" value="1"/>
</dbReference>
<keyword evidence="6" id="KW-1185">Reference proteome</keyword>
<dbReference type="InterPro" id="IPR008258">
    <property type="entry name" value="Transglycosylase_SLT_dom_1"/>
</dbReference>
<protein>
    <submittedName>
        <fullName evidence="5">Soluble lytic murein transglycosylase-like protein</fullName>
    </submittedName>
</protein>
<evidence type="ECO:0000256" key="1">
    <source>
        <dbReference type="ARBA" id="ARBA00007734"/>
    </source>
</evidence>
<comment type="similarity">
    <text evidence="2">Belongs to the virb1 family.</text>
</comment>
<evidence type="ECO:0000256" key="3">
    <source>
        <dbReference type="SAM" id="SignalP"/>
    </source>
</evidence>
<dbReference type="Pfam" id="PF01464">
    <property type="entry name" value="SLT"/>
    <property type="match status" value="1"/>
</dbReference>
<dbReference type="EMBL" id="JAASQI010000005">
    <property type="protein sequence ID" value="NIJ58621.1"/>
    <property type="molecule type" value="Genomic_DNA"/>
</dbReference>
<dbReference type="PANTHER" id="PTHR37423:SF2">
    <property type="entry name" value="MEMBRANE-BOUND LYTIC MUREIN TRANSGLYCOSYLASE C"/>
    <property type="match status" value="1"/>
</dbReference>
<evidence type="ECO:0000259" key="4">
    <source>
        <dbReference type="Pfam" id="PF01464"/>
    </source>
</evidence>
<accession>A0ABX0V0B9</accession>
<comment type="similarity">
    <text evidence="1">Belongs to the transglycosylase Slt family.</text>
</comment>
<feature type="chain" id="PRO_5045067122" evidence="3">
    <location>
        <begin position="19"/>
        <end position="234"/>
    </location>
</feature>
<organism evidence="5 6">
    <name type="scientific">Pseudochelatococcus lubricantis</name>
    <dbReference type="NCBI Taxonomy" id="1538102"/>
    <lineage>
        <taxon>Bacteria</taxon>
        <taxon>Pseudomonadati</taxon>
        <taxon>Pseudomonadota</taxon>
        <taxon>Alphaproteobacteria</taxon>
        <taxon>Hyphomicrobiales</taxon>
        <taxon>Chelatococcaceae</taxon>
        <taxon>Pseudochelatococcus</taxon>
    </lineage>
</organism>
<dbReference type="Gene3D" id="1.10.530.10">
    <property type="match status" value="1"/>
</dbReference>
<comment type="caution">
    <text evidence="5">The sequence shown here is derived from an EMBL/GenBank/DDBJ whole genome shotgun (WGS) entry which is preliminary data.</text>
</comment>
<dbReference type="PANTHER" id="PTHR37423">
    <property type="entry name" value="SOLUBLE LYTIC MUREIN TRANSGLYCOSYLASE-RELATED"/>
    <property type="match status" value="1"/>
</dbReference>
<feature type="domain" description="Transglycosylase SLT" evidence="4">
    <location>
        <begin position="61"/>
        <end position="160"/>
    </location>
</feature>
<dbReference type="InterPro" id="IPR023346">
    <property type="entry name" value="Lysozyme-like_dom_sf"/>
</dbReference>
<proteinExistence type="inferred from homology"/>
<gene>
    <name evidence="5" type="ORF">FHS82_002469</name>
</gene>
<feature type="signal peptide" evidence="3">
    <location>
        <begin position="1"/>
        <end position="18"/>
    </location>
</feature>
<evidence type="ECO:0000313" key="6">
    <source>
        <dbReference type="Proteomes" id="UP001429580"/>
    </source>
</evidence>
<name>A0ABX0V0B9_9HYPH</name>